<proteinExistence type="predicted"/>
<evidence type="ECO:0000313" key="2">
    <source>
        <dbReference type="Proteomes" id="UP000663720"/>
    </source>
</evidence>
<evidence type="ECO:0000313" key="1">
    <source>
        <dbReference type="EMBL" id="QTA83485.1"/>
    </source>
</evidence>
<dbReference type="AlphaFoldDB" id="A0A975BE84"/>
<dbReference type="Pfam" id="PF13711">
    <property type="entry name" value="DUF4160"/>
    <property type="match status" value="1"/>
</dbReference>
<accession>A0A975BE84</accession>
<dbReference type="EMBL" id="CP061799">
    <property type="protein sequence ID" value="QTA83485.1"/>
    <property type="molecule type" value="Genomic_DNA"/>
</dbReference>
<sequence>MKGGDFAKVDLNTLDIVKNFMKPKDIKKAVSIIQKHHKEFERKWDEYFS</sequence>
<protein>
    <submittedName>
        <fullName evidence="1">DUF4160</fullName>
    </submittedName>
</protein>
<organism evidence="1 2">
    <name type="scientific">Desulfonema limicola</name>
    <dbReference type="NCBI Taxonomy" id="45656"/>
    <lineage>
        <taxon>Bacteria</taxon>
        <taxon>Pseudomonadati</taxon>
        <taxon>Thermodesulfobacteriota</taxon>
        <taxon>Desulfobacteria</taxon>
        <taxon>Desulfobacterales</taxon>
        <taxon>Desulfococcaceae</taxon>
        <taxon>Desulfonema</taxon>
    </lineage>
</organism>
<dbReference type="Proteomes" id="UP000663720">
    <property type="component" value="Chromosome"/>
</dbReference>
<gene>
    <name evidence="1" type="ORF">dnl_58950</name>
</gene>
<reference evidence="1" key="1">
    <citation type="journal article" date="2021" name="Microb. Physiol.">
        <title>Proteogenomic Insights into the Physiology of Marine, Sulfate-Reducing, Filamentous Desulfonema limicola and Desulfonema magnum.</title>
        <authorList>
            <person name="Schnaars V."/>
            <person name="Wohlbrand L."/>
            <person name="Scheve S."/>
            <person name="Hinrichs C."/>
            <person name="Reinhardt R."/>
            <person name="Rabus R."/>
        </authorList>
    </citation>
    <scope>NUCLEOTIDE SEQUENCE</scope>
    <source>
        <strain evidence="1">5ac10</strain>
    </source>
</reference>
<name>A0A975BE84_9BACT</name>
<dbReference type="InterPro" id="IPR025427">
    <property type="entry name" value="DUF4160"/>
</dbReference>
<dbReference type="KEGG" id="dli:dnl_58950"/>
<keyword evidence="2" id="KW-1185">Reference proteome</keyword>